<reference evidence="10" key="1">
    <citation type="submission" date="2021-03" db="EMBL/GenBank/DDBJ databases">
        <title>X isolated from Micromonospora tulbaghiae.</title>
        <authorList>
            <person name="Stennett H.L."/>
        </authorList>
    </citation>
    <scope>NUCLEOTIDE SEQUENCE</scope>
    <source>
        <strain evidence="10">28M1-20</strain>
    </source>
</reference>
<feature type="compositionally biased region" description="Gly residues" evidence="9">
    <location>
        <begin position="143"/>
        <end position="159"/>
    </location>
</feature>
<evidence type="ECO:0000256" key="7">
    <source>
        <dbReference type="ARBA" id="ARBA00023306"/>
    </source>
</evidence>
<dbReference type="Gene3D" id="6.10.250.660">
    <property type="match status" value="2"/>
</dbReference>
<feature type="compositionally biased region" description="Pro residues" evidence="9">
    <location>
        <begin position="111"/>
        <end position="128"/>
    </location>
</feature>
<dbReference type="NCBIfam" id="TIGR03544">
    <property type="entry name" value="DivI1A_domain"/>
    <property type="match status" value="2"/>
</dbReference>
<evidence type="ECO:0000313" key="11">
    <source>
        <dbReference type="Proteomes" id="UP000669887"/>
    </source>
</evidence>
<feature type="compositionally biased region" description="Pro residues" evidence="9">
    <location>
        <begin position="290"/>
        <end position="299"/>
    </location>
</feature>
<comment type="caution">
    <text evidence="10">The sequence shown here is derived from an EMBL/GenBank/DDBJ whole genome shotgun (WGS) entry which is preliminary data.</text>
</comment>
<feature type="compositionally biased region" description="Pro residues" evidence="9">
    <location>
        <begin position="176"/>
        <end position="186"/>
    </location>
</feature>
<evidence type="ECO:0000256" key="4">
    <source>
        <dbReference type="ARBA" id="ARBA00022490"/>
    </source>
</evidence>
<evidence type="ECO:0000256" key="2">
    <source>
        <dbReference type="ARBA" id="ARBA00009008"/>
    </source>
</evidence>
<evidence type="ECO:0000256" key="6">
    <source>
        <dbReference type="ARBA" id="ARBA00023054"/>
    </source>
</evidence>
<gene>
    <name evidence="10" type="ORF">J5U46_14045</name>
</gene>
<feature type="compositionally biased region" description="Basic and acidic residues" evidence="9">
    <location>
        <begin position="90"/>
        <end position="107"/>
    </location>
</feature>
<keyword evidence="7" id="KW-0131">Cell cycle</keyword>
<dbReference type="AlphaFoldDB" id="A0AAW4JIX5"/>
<sequence>MASQGQRFRRKALRRGYKVDEVDAFLDRVEATLDGQPIGAPVASQEVHDVVFRVRFNGYDEWQVDLHLDRVERQLAELEERGGAPAGRGGDPRMADRLGPPMRDDRGMSPVPQPPMPPRQMPAQPGPPADRYGNRYDESTGAFAGGYDGPRGGYDGPRGPGGPGPMGPGAPMGHGGPPPRGLPPGPGGYGPDSGPGGYGPPDSGPGGYGPPDNGPGGYGPPDNGPGGYGPPDSGPGGYGQEERFDGFEAGRRARADMTAEIRMPERELRGRGPGGPPALPQPGYGAPEPGYGPPDPGYGPPDQGYGPGPSMTGPPLVGPPVAGPPMVGPPMAGPPGSDLHRVDQIRRSFQVRRFGSGYDPDQVDRFFETLLGGMQGRNPMPVNPKELDTLRFGLVPGGYFEAEVDAALKDVQDILLGH</sequence>
<dbReference type="PANTHER" id="PTHR35794">
    <property type="entry name" value="CELL DIVISION PROTEIN DIVIVA"/>
    <property type="match status" value="1"/>
</dbReference>
<dbReference type="Proteomes" id="UP000669887">
    <property type="component" value="Unassembled WGS sequence"/>
</dbReference>
<dbReference type="GO" id="GO:0051301">
    <property type="term" value="P:cell division"/>
    <property type="evidence" value="ECO:0007669"/>
    <property type="project" value="UniProtKB-KW"/>
</dbReference>
<proteinExistence type="inferred from homology"/>
<feature type="region of interest" description="Disordered" evidence="9">
    <location>
        <begin position="79"/>
        <end position="314"/>
    </location>
</feature>
<dbReference type="EMBL" id="JAGFVQ010000022">
    <property type="protein sequence ID" value="MBO4141275.1"/>
    <property type="molecule type" value="Genomic_DNA"/>
</dbReference>
<dbReference type="InterPro" id="IPR019933">
    <property type="entry name" value="DivIVA_domain"/>
</dbReference>
<keyword evidence="6" id="KW-0175">Coiled coil</keyword>
<dbReference type="PANTHER" id="PTHR35794:SF2">
    <property type="entry name" value="CELL DIVISION PROTEIN DIVIVA"/>
    <property type="match status" value="1"/>
</dbReference>
<accession>A0AAW4JIX5</accession>
<evidence type="ECO:0000256" key="8">
    <source>
        <dbReference type="ARBA" id="ARBA00031737"/>
    </source>
</evidence>
<keyword evidence="4" id="KW-0963">Cytoplasm</keyword>
<evidence type="ECO:0000256" key="3">
    <source>
        <dbReference type="ARBA" id="ARBA00018787"/>
    </source>
</evidence>
<dbReference type="GO" id="GO:0005737">
    <property type="term" value="C:cytoplasm"/>
    <property type="evidence" value="ECO:0007669"/>
    <property type="project" value="UniProtKB-SubCell"/>
</dbReference>
<evidence type="ECO:0000256" key="5">
    <source>
        <dbReference type="ARBA" id="ARBA00022618"/>
    </source>
</evidence>
<evidence type="ECO:0000256" key="1">
    <source>
        <dbReference type="ARBA" id="ARBA00004496"/>
    </source>
</evidence>
<name>A0AAW4JIX5_9ACTN</name>
<dbReference type="InterPro" id="IPR007793">
    <property type="entry name" value="DivIVA_fam"/>
</dbReference>
<feature type="compositionally biased region" description="Basic and acidic residues" evidence="9">
    <location>
        <begin position="240"/>
        <end position="270"/>
    </location>
</feature>
<evidence type="ECO:0000256" key="9">
    <source>
        <dbReference type="SAM" id="MobiDB-lite"/>
    </source>
</evidence>
<evidence type="ECO:0000313" key="10">
    <source>
        <dbReference type="EMBL" id="MBO4141275.1"/>
    </source>
</evidence>
<organism evidence="10 11">
    <name type="scientific">Micromonospora tulbaghiae</name>
    <dbReference type="NCBI Taxonomy" id="479978"/>
    <lineage>
        <taxon>Bacteria</taxon>
        <taxon>Bacillati</taxon>
        <taxon>Actinomycetota</taxon>
        <taxon>Actinomycetes</taxon>
        <taxon>Micromonosporales</taxon>
        <taxon>Micromonosporaceae</taxon>
        <taxon>Micromonospora</taxon>
    </lineage>
</organism>
<protein>
    <recommendedName>
        <fullName evidence="3">Cell wall synthesis protein Wag31</fullName>
    </recommendedName>
    <alternativeName>
        <fullName evidence="8">Antigen 84</fullName>
    </alternativeName>
</protein>
<dbReference type="RefSeq" id="WP_208577181.1">
    <property type="nucleotide sequence ID" value="NZ_JAGFVQ010000022.1"/>
</dbReference>
<keyword evidence="5" id="KW-0132">Cell division</keyword>
<comment type="similarity">
    <text evidence="2">Belongs to the DivIVA family.</text>
</comment>
<comment type="subcellular location">
    <subcellularLocation>
        <location evidence="1">Cytoplasm</location>
    </subcellularLocation>
</comment>
<feature type="compositionally biased region" description="Gly residues" evidence="9">
    <location>
        <begin position="187"/>
        <end position="239"/>
    </location>
</feature>